<dbReference type="GO" id="GO:0016747">
    <property type="term" value="F:acyltransferase activity, transferring groups other than amino-acyl groups"/>
    <property type="evidence" value="ECO:0007669"/>
    <property type="project" value="TreeGrafter"/>
</dbReference>
<feature type="signal peptide" evidence="1">
    <location>
        <begin position="1"/>
        <end position="18"/>
    </location>
</feature>
<dbReference type="Gene3D" id="3.40.50.1820">
    <property type="entry name" value="alpha/beta hydrolase"/>
    <property type="match status" value="1"/>
</dbReference>
<dbReference type="STRING" id="226505.SAMN05444394_3551"/>
<keyword evidence="2" id="KW-0378">Hydrolase</keyword>
<proteinExistence type="predicted"/>
<dbReference type="InterPro" id="IPR000801">
    <property type="entry name" value="Esterase-like"/>
</dbReference>
<dbReference type="RefSeq" id="WP_074226601.1">
    <property type="nucleotide sequence ID" value="NZ_FSRC01000003.1"/>
</dbReference>
<dbReference type="EMBL" id="FSRC01000003">
    <property type="protein sequence ID" value="SIO14718.1"/>
    <property type="molecule type" value="Genomic_DNA"/>
</dbReference>
<dbReference type="Proteomes" id="UP000185221">
    <property type="component" value="Unassembled WGS sequence"/>
</dbReference>
<dbReference type="InterPro" id="IPR029058">
    <property type="entry name" value="AB_hydrolase_fold"/>
</dbReference>
<keyword evidence="3" id="KW-1185">Reference proteome</keyword>
<accession>A0A1N6H4H5</accession>
<dbReference type="Pfam" id="PF00756">
    <property type="entry name" value="Esterase"/>
    <property type="match status" value="1"/>
</dbReference>
<feature type="chain" id="PRO_5009936327" evidence="1">
    <location>
        <begin position="19"/>
        <end position="283"/>
    </location>
</feature>
<evidence type="ECO:0000313" key="2">
    <source>
        <dbReference type="EMBL" id="SIO14718.1"/>
    </source>
</evidence>
<protein>
    <submittedName>
        <fullName evidence="2">S-formylglutathione hydrolase FrmB</fullName>
    </submittedName>
</protein>
<name>A0A1N6H4H5_9BACT</name>
<sequence>MKHSFLFLFLFAFLFVNAYSKTDTVQIASSKTNIVYQAVVVTPASYEQGNELFPTVYLLHGGYGKFSDWTKQISDKSLIQRMSDQYGFIIVMPEGKEFSYYLDSPVDSTSQFESYISKDVIGYIDSNFRTIPKKEGRAITGLSMGGFGSLYISASHPELFIAAGSMSGAVNPDMKEWKLPQEVAKNIEDAFAGILGSKEEFPKRYQEVSIIHKIREYQKHHIRLMIECGVDDFLIEANRELHRRLDFEGISHDYSERDGGHSWKYWENALPYHMLFFANILQK</sequence>
<reference evidence="3" key="1">
    <citation type="submission" date="2016-11" db="EMBL/GenBank/DDBJ databases">
        <authorList>
            <person name="Varghese N."/>
            <person name="Submissions S."/>
        </authorList>
    </citation>
    <scope>NUCLEOTIDE SEQUENCE [LARGE SCALE GENOMIC DNA]</scope>
    <source>
        <strain evidence="3">DSM 15292</strain>
    </source>
</reference>
<dbReference type="PANTHER" id="PTHR48098:SF1">
    <property type="entry name" value="DIACYLGLYCEROL ACYLTRANSFERASE_MYCOLYLTRANSFERASE AG85A"/>
    <property type="match status" value="1"/>
</dbReference>
<dbReference type="PANTHER" id="PTHR48098">
    <property type="entry name" value="ENTEROCHELIN ESTERASE-RELATED"/>
    <property type="match status" value="1"/>
</dbReference>
<dbReference type="SUPFAM" id="SSF53474">
    <property type="entry name" value="alpha/beta-Hydrolases"/>
    <property type="match status" value="1"/>
</dbReference>
<dbReference type="AlphaFoldDB" id="A0A1N6H4H5"/>
<evidence type="ECO:0000313" key="3">
    <source>
        <dbReference type="Proteomes" id="UP000185221"/>
    </source>
</evidence>
<keyword evidence="1" id="KW-0732">Signal</keyword>
<dbReference type="InterPro" id="IPR050583">
    <property type="entry name" value="Mycobacterial_A85_antigen"/>
</dbReference>
<gene>
    <name evidence="2" type="ORF">SAMN05444394_3551</name>
</gene>
<organism evidence="2 3">
    <name type="scientific">Algoriphagus halophilus</name>
    <dbReference type="NCBI Taxonomy" id="226505"/>
    <lineage>
        <taxon>Bacteria</taxon>
        <taxon>Pseudomonadati</taxon>
        <taxon>Bacteroidota</taxon>
        <taxon>Cytophagia</taxon>
        <taxon>Cytophagales</taxon>
        <taxon>Cyclobacteriaceae</taxon>
        <taxon>Algoriphagus</taxon>
    </lineage>
</organism>
<dbReference type="GO" id="GO:0016787">
    <property type="term" value="F:hydrolase activity"/>
    <property type="evidence" value="ECO:0007669"/>
    <property type="project" value="UniProtKB-KW"/>
</dbReference>
<dbReference type="OrthoDB" id="9803578at2"/>
<evidence type="ECO:0000256" key="1">
    <source>
        <dbReference type="SAM" id="SignalP"/>
    </source>
</evidence>